<proteinExistence type="predicted"/>
<sequence length="183" mass="20413">MVGDAEQDNLIINCVKENPLDRPSRLDATSDCRKDRLAKDELLLEQSAWPSAGYGDEDDLPSEDMDQGSCDGYVANNDQFNHSLTDDPQDNKSSSEETTVAPDALIHEGREQDFKNVGAISELFREIFGIRGFESWEELGRAESTYAPSFDCDISQSNDHTLIIMDEEALDQGLLTKSFLNDL</sequence>
<dbReference type="AlphaFoldDB" id="A0A8B7Z740"/>
<gene>
    <name evidence="3" type="primary">LOC110984588</name>
</gene>
<evidence type="ECO:0000313" key="3">
    <source>
        <dbReference type="RefSeq" id="XP_022100615.1"/>
    </source>
</evidence>
<dbReference type="KEGG" id="aplc:110984588"/>
<organism evidence="2 3">
    <name type="scientific">Acanthaster planci</name>
    <name type="common">Crown-of-thorns starfish</name>
    <dbReference type="NCBI Taxonomy" id="133434"/>
    <lineage>
        <taxon>Eukaryota</taxon>
        <taxon>Metazoa</taxon>
        <taxon>Echinodermata</taxon>
        <taxon>Eleutherozoa</taxon>
        <taxon>Asterozoa</taxon>
        <taxon>Asteroidea</taxon>
        <taxon>Valvatacea</taxon>
        <taxon>Valvatida</taxon>
        <taxon>Acanthasteridae</taxon>
        <taxon>Acanthaster</taxon>
    </lineage>
</organism>
<dbReference type="OrthoDB" id="10497731at2759"/>
<accession>A0A8B7Z740</accession>
<keyword evidence="2" id="KW-1185">Reference proteome</keyword>
<dbReference type="RefSeq" id="XP_022100615.1">
    <property type="nucleotide sequence ID" value="XM_022244923.1"/>
</dbReference>
<evidence type="ECO:0000256" key="1">
    <source>
        <dbReference type="SAM" id="MobiDB-lite"/>
    </source>
</evidence>
<reference evidence="3" key="1">
    <citation type="submission" date="2025-08" db="UniProtKB">
        <authorList>
            <consortium name="RefSeq"/>
        </authorList>
    </citation>
    <scope>IDENTIFICATION</scope>
</reference>
<feature type="region of interest" description="Disordered" evidence="1">
    <location>
        <begin position="48"/>
        <end position="99"/>
    </location>
</feature>
<feature type="compositionally biased region" description="Acidic residues" evidence="1">
    <location>
        <begin position="55"/>
        <end position="66"/>
    </location>
</feature>
<name>A0A8B7Z740_ACAPL</name>
<dbReference type="Proteomes" id="UP000694845">
    <property type="component" value="Unplaced"/>
</dbReference>
<dbReference type="GeneID" id="110984588"/>
<evidence type="ECO:0000313" key="2">
    <source>
        <dbReference type="Proteomes" id="UP000694845"/>
    </source>
</evidence>
<dbReference type="OMA" id="HEGREQD"/>
<protein>
    <submittedName>
        <fullName evidence="3">Uncharacterized protein LOC110984588</fullName>
    </submittedName>
</protein>